<proteinExistence type="predicted"/>
<name>A0ABT2VQQ3_9ALTE</name>
<dbReference type="CDD" id="cd00761">
    <property type="entry name" value="Glyco_tranf_GTA_type"/>
    <property type="match status" value="1"/>
</dbReference>
<comment type="caution">
    <text evidence="3">The sequence shown here is derived from an EMBL/GenBank/DDBJ whole genome shotgun (WGS) entry which is preliminary data.</text>
</comment>
<dbReference type="Proteomes" id="UP001209257">
    <property type="component" value="Unassembled WGS sequence"/>
</dbReference>
<organism evidence="3 4">
    <name type="scientific">Alteromonas salexigens</name>
    <dbReference type="NCBI Taxonomy" id="2982530"/>
    <lineage>
        <taxon>Bacteria</taxon>
        <taxon>Pseudomonadati</taxon>
        <taxon>Pseudomonadota</taxon>
        <taxon>Gammaproteobacteria</taxon>
        <taxon>Alteromonadales</taxon>
        <taxon>Alteromonadaceae</taxon>
        <taxon>Alteromonas/Salinimonas group</taxon>
        <taxon>Alteromonas</taxon>
    </lineage>
</organism>
<feature type="transmembrane region" description="Helical" evidence="1">
    <location>
        <begin position="265"/>
        <end position="282"/>
    </location>
</feature>
<dbReference type="RefSeq" id="WP_262995481.1">
    <property type="nucleotide sequence ID" value="NZ_JAOTJC010000012.1"/>
</dbReference>
<reference evidence="4" key="1">
    <citation type="submission" date="2023-07" db="EMBL/GenBank/DDBJ databases">
        <title>Study on multiphase classification of strain Alteromonas salexigens isolated from the Yellow Sea.</title>
        <authorList>
            <person name="Sun L."/>
        </authorList>
    </citation>
    <scope>NUCLEOTIDE SEQUENCE [LARGE SCALE GENOMIC DNA]</scope>
    <source>
        <strain evidence="4">ASW11-19</strain>
    </source>
</reference>
<dbReference type="PANTHER" id="PTHR43646">
    <property type="entry name" value="GLYCOSYLTRANSFERASE"/>
    <property type="match status" value="1"/>
</dbReference>
<keyword evidence="4" id="KW-1185">Reference proteome</keyword>
<dbReference type="Pfam" id="PF00535">
    <property type="entry name" value="Glycos_transf_2"/>
    <property type="match status" value="1"/>
</dbReference>
<dbReference type="EMBL" id="JAOTJC010000012">
    <property type="protein sequence ID" value="MCU7555634.1"/>
    <property type="molecule type" value="Genomic_DNA"/>
</dbReference>
<dbReference type="SUPFAM" id="SSF53448">
    <property type="entry name" value="Nucleotide-diphospho-sugar transferases"/>
    <property type="match status" value="1"/>
</dbReference>
<keyword evidence="1" id="KW-0812">Transmembrane</keyword>
<dbReference type="InterPro" id="IPR001173">
    <property type="entry name" value="Glyco_trans_2-like"/>
</dbReference>
<feature type="transmembrane region" description="Helical" evidence="1">
    <location>
        <begin position="241"/>
        <end position="259"/>
    </location>
</feature>
<accession>A0ABT2VQQ3</accession>
<gene>
    <name evidence="3" type="ORF">OCL06_13645</name>
</gene>
<sequence>MEDKRPTYTASFIIPHKGREAMLIETLDSIAAQRCETLTYEVIVVSQNSAASEELEAFKSRMPLTVLFNEEGKTISHSRNLGANHAGGEFLAFLDADVRLAPDWLETMHQTLQQQAHTVLVSARQRNSDDAPPLERIRTALSNAEVDAFVHFLPGRNLFLSKATFLEAGQFPEHLMTCEDYYFTDKVNELGKLFYTSATEYVHLGEDKAFLPMFKKEIWRGQSNLASLSGRKVPLRELPSFIVPLAVSGSFILALALLILGMQPAAAVFLILGLVPCIAYTARVKSIPNEKVSTFSCLLFYILYFPARTIGTLKGVFSHVTTDSHK</sequence>
<keyword evidence="1" id="KW-1133">Transmembrane helix</keyword>
<evidence type="ECO:0000256" key="1">
    <source>
        <dbReference type="SAM" id="Phobius"/>
    </source>
</evidence>
<evidence type="ECO:0000313" key="3">
    <source>
        <dbReference type="EMBL" id="MCU7555634.1"/>
    </source>
</evidence>
<feature type="domain" description="Glycosyltransferase 2-like" evidence="2">
    <location>
        <begin position="11"/>
        <end position="137"/>
    </location>
</feature>
<evidence type="ECO:0000313" key="4">
    <source>
        <dbReference type="Proteomes" id="UP001209257"/>
    </source>
</evidence>
<protein>
    <submittedName>
        <fullName evidence="3">Glycosyltransferase family 2 protein</fullName>
    </submittedName>
</protein>
<dbReference type="Gene3D" id="3.90.550.10">
    <property type="entry name" value="Spore Coat Polysaccharide Biosynthesis Protein SpsA, Chain A"/>
    <property type="match status" value="1"/>
</dbReference>
<keyword evidence="1" id="KW-0472">Membrane</keyword>
<evidence type="ECO:0000259" key="2">
    <source>
        <dbReference type="Pfam" id="PF00535"/>
    </source>
</evidence>
<dbReference type="PANTHER" id="PTHR43646:SF6">
    <property type="entry name" value="PRE-MYCOFACTOCIN GLYCOSYLTRANSFERASE"/>
    <property type="match status" value="1"/>
</dbReference>
<dbReference type="InterPro" id="IPR029044">
    <property type="entry name" value="Nucleotide-diphossugar_trans"/>
</dbReference>